<evidence type="ECO:0000256" key="2">
    <source>
        <dbReference type="ARBA" id="ARBA00006601"/>
    </source>
</evidence>
<dbReference type="SMART" id="SM00984">
    <property type="entry name" value="UDPG_MGDP_dh_C"/>
    <property type="match status" value="1"/>
</dbReference>
<dbReference type="InterPro" id="IPR028356">
    <property type="entry name" value="UDPglc_DH_euk"/>
</dbReference>
<gene>
    <name evidence="9" type="ORF">GCM10022250_23920</name>
</gene>
<reference evidence="10" key="1">
    <citation type="journal article" date="2019" name="Int. J. Syst. Evol. Microbiol.">
        <title>The Global Catalogue of Microorganisms (GCM) 10K type strain sequencing project: providing services to taxonomists for standard genome sequencing and annotation.</title>
        <authorList>
            <consortium name="The Broad Institute Genomics Platform"/>
            <consortium name="The Broad Institute Genome Sequencing Center for Infectious Disease"/>
            <person name="Wu L."/>
            <person name="Ma J."/>
        </authorList>
    </citation>
    <scope>NUCLEOTIDE SEQUENCE [LARGE SCALE GENOMIC DNA]</scope>
    <source>
        <strain evidence="10">JCM 17386</strain>
    </source>
</reference>
<dbReference type="Gene3D" id="1.20.5.100">
    <property type="entry name" value="Cytochrome c1, transmembrane anchor, C-terminal"/>
    <property type="match status" value="1"/>
</dbReference>
<dbReference type="InterPro" id="IPR036291">
    <property type="entry name" value="NAD(P)-bd_dom_sf"/>
</dbReference>
<dbReference type="PANTHER" id="PTHR11374:SF3">
    <property type="entry name" value="UDP-GLUCOSE 6-DEHYDROGENASE"/>
    <property type="match status" value="1"/>
</dbReference>
<dbReference type="PIRSF" id="PIRSF500133">
    <property type="entry name" value="UDPglc_DH_euk"/>
    <property type="match status" value="1"/>
</dbReference>
<evidence type="ECO:0000256" key="7">
    <source>
        <dbReference type="PIRNR" id="PIRNR000124"/>
    </source>
</evidence>
<evidence type="ECO:0000256" key="1">
    <source>
        <dbReference type="ARBA" id="ARBA00004701"/>
    </source>
</evidence>
<comment type="similarity">
    <text evidence="2 7">Belongs to the UDP-glucose/GDP-mannose dehydrogenase family.</text>
</comment>
<keyword evidence="10" id="KW-1185">Reference proteome</keyword>
<dbReference type="Proteomes" id="UP001501333">
    <property type="component" value="Unassembled WGS sequence"/>
</dbReference>
<dbReference type="InterPro" id="IPR036220">
    <property type="entry name" value="UDP-Glc/GDP-Man_DH_C_sf"/>
</dbReference>
<dbReference type="InterPro" id="IPR017476">
    <property type="entry name" value="UDP-Glc/GDP-Man"/>
</dbReference>
<dbReference type="RefSeq" id="WP_229356047.1">
    <property type="nucleotide sequence ID" value="NZ_BAABAO010000008.1"/>
</dbReference>
<dbReference type="Gene3D" id="3.40.50.720">
    <property type="entry name" value="NAD(P)-binding Rossmann-like Domain"/>
    <property type="match status" value="2"/>
</dbReference>
<evidence type="ECO:0000313" key="10">
    <source>
        <dbReference type="Proteomes" id="UP001501333"/>
    </source>
</evidence>
<accession>A0ABP7Y6Y4</accession>
<evidence type="ECO:0000313" key="9">
    <source>
        <dbReference type="EMBL" id="GAA4131746.1"/>
    </source>
</evidence>
<keyword evidence="5" id="KW-0520">NAD</keyword>
<evidence type="ECO:0000256" key="3">
    <source>
        <dbReference type="ARBA" id="ARBA00012954"/>
    </source>
</evidence>
<dbReference type="PIRSF" id="PIRSF000124">
    <property type="entry name" value="UDPglc_GDPman_dh"/>
    <property type="match status" value="1"/>
</dbReference>
<dbReference type="InterPro" id="IPR014026">
    <property type="entry name" value="UDP-Glc/GDP-Man_DH_dimer"/>
</dbReference>
<evidence type="ECO:0000256" key="5">
    <source>
        <dbReference type="ARBA" id="ARBA00023027"/>
    </source>
</evidence>
<comment type="caution">
    <text evidence="9">The sequence shown here is derived from an EMBL/GenBank/DDBJ whole genome shotgun (WGS) entry which is preliminary data.</text>
</comment>
<dbReference type="Pfam" id="PF03720">
    <property type="entry name" value="UDPG_MGDP_dh_C"/>
    <property type="match status" value="1"/>
</dbReference>
<dbReference type="Pfam" id="PF00984">
    <property type="entry name" value="UDPG_MGDP_dh"/>
    <property type="match status" value="1"/>
</dbReference>
<dbReference type="Pfam" id="PF03721">
    <property type="entry name" value="UDPG_MGDP_dh_N"/>
    <property type="match status" value="1"/>
</dbReference>
<comment type="pathway">
    <text evidence="1">Nucleotide-sugar biosynthesis; UDP-alpha-D-glucuronate biosynthesis; UDP-alpha-D-glucuronate from UDP-alpha-D-glucose: step 1/1.</text>
</comment>
<organism evidence="9 10">
    <name type="scientific">Flavobacterium chungbukense</name>
    <dbReference type="NCBI Taxonomy" id="877464"/>
    <lineage>
        <taxon>Bacteria</taxon>
        <taxon>Pseudomonadati</taxon>
        <taxon>Bacteroidota</taxon>
        <taxon>Flavobacteriia</taxon>
        <taxon>Flavobacteriales</taxon>
        <taxon>Flavobacteriaceae</taxon>
        <taxon>Flavobacterium</taxon>
    </lineage>
</organism>
<evidence type="ECO:0000259" key="8">
    <source>
        <dbReference type="SMART" id="SM00984"/>
    </source>
</evidence>
<keyword evidence="4" id="KW-0560">Oxidoreductase</keyword>
<dbReference type="EMBL" id="BAABAO010000008">
    <property type="protein sequence ID" value="GAA4131746.1"/>
    <property type="molecule type" value="Genomic_DNA"/>
</dbReference>
<dbReference type="InterPro" id="IPR014027">
    <property type="entry name" value="UDP-Glc/GDP-Man_DH_C"/>
</dbReference>
<dbReference type="SUPFAM" id="SSF51735">
    <property type="entry name" value="NAD(P)-binding Rossmann-fold domains"/>
    <property type="match status" value="1"/>
</dbReference>
<dbReference type="SUPFAM" id="SSF48179">
    <property type="entry name" value="6-phosphogluconate dehydrogenase C-terminal domain-like"/>
    <property type="match status" value="1"/>
</dbReference>
<comment type="catalytic activity">
    <reaction evidence="6">
        <text>UDP-alpha-D-glucose + 2 NAD(+) + H2O = UDP-alpha-D-glucuronate + 2 NADH + 3 H(+)</text>
        <dbReference type="Rhea" id="RHEA:23596"/>
        <dbReference type="ChEBI" id="CHEBI:15377"/>
        <dbReference type="ChEBI" id="CHEBI:15378"/>
        <dbReference type="ChEBI" id="CHEBI:57540"/>
        <dbReference type="ChEBI" id="CHEBI:57945"/>
        <dbReference type="ChEBI" id="CHEBI:58052"/>
        <dbReference type="ChEBI" id="CHEBI:58885"/>
        <dbReference type="EC" id="1.1.1.22"/>
    </reaction>
</comment>
<proteinExistence type="inferred from homology"/>
<name>A0ABP7Y6Y4_9FLAO</name>
<sequence>MEITKICCIGAGYVGGPTMAVIAQKCPHLTITVVDLNQERIDAWNDENTDNIPIFEPGLSAVVAETRGKNLFFSNAVEKAIEEAQIIFISVNTPTKTYGKGKGMAADLKYIELCARQIAKVAKDNKIVVEKSTLPVRTAEAIKSILDNTGNGVQFQILSNPEFLAEGTAISDLLHPDRILIGGDQTAEGQKAIQALTDIYANWVPRDKILTTNVWSSELSKLTANAFLAQRISSINALTELCEKTGADINEVARAIGMDSRIGPKFLKASVGFGGSCFKKDILNLVYIAKSYGLNETAAYWEQVIIMNDHQKKRFADKIVKTLYNTVAGKKISFLGWAFKKNTNDTRESAAIYIADDLINEQAAVCVYDPKVNQKKILSDLDYLETRSSQENAANVQSFDNPFEACQGAHAVAVLTEWEEFAHYDWKKIYDAMQKPAFVFDGRNILNKKEMQKIGFVYHGIGS</sequence>
<feature type="domain" description="UDP-glucose/GDP-mannose dehydrogenase C-terminal" evidence="8">
    <location>
        <begin position="333"/>
        <end position="448"/>
    </location>
</feature>
<protein>
    <recommendedName>
        <fullName evidence="3">UDP-glucose 6-dehydrogenase</fullName>
        <ecNumber evidence="3">1.1.1.22</ecNumber>
    </recommendedName>
</protein>
<dbReference type="InterPro" id="IPR001732">
    <property type="entry name" value="UDP-Glc/GDP-Man_DH_N"/>
</dbReference>
<dbReference type="NCBIfam" id="TIGR03026">
    <property type="entry name" value="NDP-sugDHase"/>
    <property type="match status" value="1"/>
</dbReference>
<dbReference type="PANTHER" id="PTHR11374">
    <property type="entry name" value="UDP-GLUCOSE DEHYDROGENASE/UDP-MANNAC DEHYDROGENASE"/>
    <property type="match status" value="1"/>
</dbReference>
<dbReference type="EC" id="1.1.1.22" evidence="3"/>
<dbReference type="SUPFAM" id="SSF52413">
    <property type="entry name" value="UDP-glucose/GDP-mannose dehydrogenase C-terminal domain"/>
    <property type="match status" value="1"/>
</dbReference>
<dbReference type="InterPro" id="IPR008927">
    <property type="entry name" value="6-PGluconate_DH-like_C_sf"/>
</dbReference>
<evidence type="ECO:0000256" key="6">
    <source>
        <dbReference type="ARBA" id="ARBA00047473"/>
    </source>
</evidence>
<evidence type="ECO:0000256" key="4">
    <source>
        <dbReference type="ARBA" id="ARBA00023002"/>
    </source>
</evidence>